<keyword evidence="6" id="KW-0238">DNA-binding</keyword>
<keyword evidence="3" id="KW-0863">Zinc-finger</keyword>
<keyword evidence="2" id="KW-0479">Metal-binding</keyword>
<dbReference type="PANTHER" id="PTHR48092">
    <property type="entry name" value="KNIRPS-RELATED PROTEIN-RELATED"/>
    <property type="match status" value="1"/>
</dbReference>
<evidence type="ECO:0000313" key="13">
    <source>
        <dbReference type="Proteomes" id="UP000027135"/>
    </source>
</evidence>
<dbReference type="Gene3D" id="3.30.50.10">
    <property type="entry name" value="Erythroid Transcription Factor GATA-1, subunit A"/>
    <property type="match status" value="1"/>
</dbReference>
<evidence type="ECO:0000256" key="3">
    <source>
        <dbReference type="ARBA" id="ARBA00022771"/>
    </source>
</evidence>
<evidence type="ECO:0000256" key="2">
    <source>
        <dbReference type="ARBA" id="ARBA00022723"/>
    </source>
</evidence>
<dbReference type="EMBL" id="KK852947">
    <property type="protein sequence ID" value="KDR13411.1"/>
    <property type="molecule type" value="Genomic_DNA"/>
</dbReference>
<evidence type="ECO:0000256" key="1">
    <source>
        <dbReference type="ARBA" id="ARBA00004123"/>
    </source>
</evidence>
<dbReference type="GO" id="GO:0043565">
    <property type="term" value="F:sequence-specific DNA binding"/>
    <property type="evidence" value="ECO:0007669"/>
    <property type="project" value="InterPro"/>
</dbReference>
<proteinExistence type="predicted"/>
<dbReference type="GO" id="GO:0005634">
    <property type="term" value="C:nucleus"/>
    <property type="evidence" value="ECO:0007669"/>
    <property type="project" value="UniProtKB-SubCell"/>
</dbReference>
<protein>
    <submittedName>
        <fullName evidence="12">Protein embryonic gonad</fullName>
    </submittedName>
</protein>
<keyword evidence="7" id="KW-0804">Transcription</keyword>
<dbReference type="AlphaFoldDB" id="A0A067R5K4"/>
<gene>
    <name evidence="12" type="ORF">L798_12674</name>
</gene>
<keyword evidence="5" id="KW-0805">Transcription regulation</keyword>
<evidence type="ECO:0000256" key="7">
    <source>
        <dbReference type="ARBA" id="ARBA00023163"/>
    </source>
</evidence>
<dbReference type="PROSITE" id="PS51030">
    <property type="entry name" value="NUCLEAR_REC_DBD_2"/>
    <property type="match status" value="1"/>
</dbReference>
<accession>A0A067R5K4</accession>
<dbReference type="InParanoid" id="A0A067R5K4"/>
<feature type="region of interest" description="Disordered" evidence="10">
    <location>
        <begin position="143"/>
        <end position="166"/>
    </location>
</feature>
<evidence type="ECO:0000313" key="12">
    <source>
        <dbReference type="EMBL" id="KDR13411.1"/>
    </source>
</evidence>
<sequence>MWNKTNNIPECKTNRNCVINEKNRTSCKACRLNKCVVQGMSKSRSRYGRRPNELKLKRLIQSVTSNKQSPGMSHATPPSEHAVIHHHVETTEQFLANRQLNACFDHKFKKHKVCGSKHQPCSNYFAAAATRNMDKDLSQCQISLQPPCPNKAPSPGGRNSNSASIKKSNLDMPMIGDVSCPVSALLPRQPSSQRFPVLMPVLTPVNCSPLHVDQSQSVRMGGDHPLCSPAVAGVAVEDDQPIDLSVQARTRSKDGVTPLDLTKKRPAEGPQSG</sequence>
<keyword evidence="8" id="KW-0675">Receptor</keyword>
<feature type="compositionally biased region" description="Polar residues" evidence="10">
    <location>
        <begin position="157"/>
        <end position="166"/>
    </location>
</feature>
<dbReference type="InterPro" id="IPR050200">
    <property type="entry name" value="Nuclear_hormone_rcpt_NR3"/>
</dbReference>
<keyword evidence="4" id="KW-0862">Zinc</keyword>
<dbReference type="InterPro" id="IPR001628">
    <property type="entry name" value="Znf_hrmn_rcpt"/>
</dbReference>
<comment type="subcellular location">
    <subcellularLocation>
        <location evidence="1">Nucleus</location>
    </subcellularLocation>
</comment>
<dbReference type="InterPro" id="IPR013088">
    <property type="entry name" value="Znf_NHR/GATA"/>
</dbReference>
<dbReference type="SMART" id="SM00399">
    <property type="entry name" value="ZnF_C4"/>
    <property type="match status" value="1"/>
</dbReference>
<dbReference type="GO" id="GO:0003700">
    <property type="term" value="F:DNA-binding transcription factor activity"/>
    <property type="evidence" value="ECO:0007669"/>
    <property type="project" value="InterPro"/>
</dbReference>
<evidence type="ECO:0000256" key="4">
    <source>
        <dbReference type="ARBA" id="ARBA00022833"/>
    </source>
</evidence>
<organism evidence="12 13">
    <name type="scientific">Zootermopsis nevadensis</name>
    <name type="common">Dampwood termite</name>
    <dbReference type="NCBI Taxonomy" id="136037"/>
    <lineage>
        <taxon>Eukaryota</taxon>
        <taxon>Metazoa</taxon>
        <taxon>Ecdysozoa</taxon>
        <taxon>Arthropoda</taxon>
        <taxon>Hexapoda</taxon>
        <taxon>Insecta</taxon>
        <taxon>Pterygota</taxon>
        <taxon>Neoptera</taxon>
        <taxon>Polyneoptera</taxon>
        <taxon>Dictyoptera</taxon>
        <taxon>Blattodea</taxon>
        <taxon>Blattoidea</taxon>
        <taxon>Termitoidae</taxon>
        <taxon>Termopsidae</taxon>
        <taxon>Zootermopsis</taxon>
    </lineage>
</organism>
<keyword evidence="9" id="KW-0539">Nucleus</keyword>
<evidence type="ECO:0000259" key="11">
    <source>
        <dbReference type="PROSITE" id="PS51030"/>
    </source>
</evidence>
<dbReference type="Pfam" id="PF00105">
    <property type="entry name" value="zf-C4"/>
    <property type="match status" value="1"/>
</dbReference>
<feature type="region of interest" description="Disordered" evidence="10">
    <location>
        <begin position="243"/>
        <end position="273"/>
    </location>
</feature>
<evidence type="ECO:0000256" key="8">
    <source>
        <dbReference type="ARBA" id="ARBA00023170"/>
    </source>
</evidence>
<reference evidence="12 13" key="1">
    <citation type="journal article" date="2014" name="Nat. Commun.">
        <title>Molecular traces of alternative social organization in a termite genome.</title>
        <authorList>
            <person name="Terrapon N."/>
            <person name="Li C."/>
            <person name="Robertson H.M."/>
            <person name="Ji L."/>
            <person name="Meng X."/>
            <person name="Booth W."/>
            <person name="Chen Z."/>
            <person name="Childers C.P."/>
            <person name="Glastad K.M."/>
            <person name="Gokhale K."/>
            <person name="Gowin J."/>
            <person name="Gronenberg W."/>
            <person name="Hermansen R.A."/>
            <person name="Hu H."/>
            <person name="Hunt B.G."/>
            <person name="Huylmans A.K."/>
            <person name="Khalil S.M."/>
            <person name="Mitchell R.D."/>
            <person name="Munoz-Torres M.C."/>
            <person name="Mustard J.A."/>
            <person name="Pan H."/>
            <person name="Reese J.T."/>
            <person name="Scharf M.E."/>
            <person name="Sun F."/>
            <person name="Vogel H."/>
            <person name="Xiao J."/>
            <person name="Yang W."/>
            <person name="Yang Z."/>
            <person name="Yang Z."/>
            <person name="Zhou J."/>
            <person name="Zhu J."/>
            <person name="Brent C.S."/>
            <person name="Elsik C.G."/>
            <person name="Goodisman M.A."/>
            <person name="Liberles D.A."/>
            <person name="Roe R.M."/>
            <person name="Vargo E.L."/>
            <person name="Vilcinskas A."/>
            <person name="Wang J."/>
            <person name="Bornberg-Bauer E."/>
            <person name="Korb J."/>
            <person name="Zhang G."/>
            <person name="Liebig J."/>
        </authorList>
    </citation>
    <scope>NUCLEOTIDE SEQUENCE [LARGE SCALE GENOMIC DNA]</scope>
    <source>
        <tissue evidence="12">Whole organism</tissue>
    </source>
</reference>
<evidence type="ECO:0000256" key="5">
    <source>
        <dbReference type="ARBA" id="ARBA00023015"/>
    </source>
</evidence>
<name>A0A067R5K4_ZOONE</name>
<evidence type="ECO:0000256" key="6">
    <source>
        <dbReference type="ARBA" id="ARBA00023125"/>
    </source>
</evidence>
<evidence type="ECO:0000256" key="9">
    <source>
        <dbReference type="ARBA" id="ARBA00023242"/>
    </source>
</evidence>
<evidence type="ECO:0000256" key="10">
    <source>
        <dbReference type="SAM" id="MobiDB-lite"/>
    </source>
</evidence>
<dbReference type="SUPFAM" id="SSF57716">
    <property type="entry name" value="Glucocorticoid receptor-like (DNA-binding domain)"/>
    <property type="match status" value="1"/>
</dbReference>
<feature type="domain" description="Nuclear receptor" evidence="11">
    <location>
        <begin position="1"/>
        <end position="47"/>
    </location>
</feature>
<dbReference type="Proteomes" id="UP000027135">
    <property type="component" value="Unassembled WGS sequence"/>
</dbReference>
<keyword evidence="13" id="KW-1185">Reference proteome</keyword>
<dbReference type="GO" id="GO:0008270">
    <property type="term" value="F:zinc ion binding"/>
    <property type="evidence" value="ECO:0007669"/>
    <property type="project" value="UniProtKB-KW"/>
</dbReference>